<accession>A0A395HXJ5</accession>
<dbReference type="RefSeq" id="XP_025551681.1">
    <property type="nucleotide sequence ID" value="XM_025692708.1"/>
</dbReference>
<keyword evidence="3" id="KW-1185">Reference proteome</keyword>
<evidence type="ECO:0000256" key="1">
    <source>
        <dbReference type="SAM" id="Phobius"/>
    </source>
</evidence>
<proteinExistence type="predicted"/>
<evidence type="ECO:0000313" key="3">
    <source>
        <dbReference type="Proteomes" id="UP000248961"/>
    </source>
</evidence>
<dbReference type="AlphaFoldDB" id="A0A395HXJ5"/>
<gene>
    <name evidence="2" type="ORF">BO97DRAFT_368627</name>
</gene>
<protein>
    <recommendedName>
        <fullName evidence="4">Ubiquitin conjugating enzyme</fullName>
    </recommendedName>
</protein>
<keyword evidence="1" id="KW-0812">Transmembrane</keyword>
<keyword evidence="1" id="KW-0472">Membrane</keyword>
<dbReference type="GeneID" id="37196997"/>
<feature type="transmembrane region" description="Helical" evidence="1">
    <location>
        <begin position="127"/>
        <end position="150"/>
    </location>
</feature>
<feature type="transmembrane region" description="Helical" evidence="1">
    <location>
        <begin position="343"/>
        <end position="370"/>
    </location>
</feature>
<feature type="transmembrane region" description="Helical" evidence="1">
    <location>
        <begin position="253"/>
        <end position="272"/>
    </location>
</feature>
<name>A0A395HXJ5_ASPHC</name>
<sequence>MAISSLLRRGVEVVSDFQSKQPSQSQPTFHLAGWLSAFFVFTVLAFIGILFSVEYTYGLLIPTLAAVEDTNPDIYVRIDTDFDPNKPVDVADPEVEGIRPQPITNKLCTTIRHLRARAGPWSRFRGLAMYLTLNFSSLVVGSLLPFRSMAQGSYLTTYTSQFILFLVLGVLMANLELAWVHIVISEPSPKRFYQRIGGFQTWKKIVPVTIFRHGVAFGSAYLSSFILLSAFGVPDFDSAPESDGPPEVAVLRAVQQVLLLFVVVPALISFVVSIPARAIYYRVAASMLPEEDEAIVPFDRSYGGKVQPAILGGSGRLSISDAWKSLDRPALVRFTKALFKAQAIEAGVTVFFSLLITGQILAGAVTYGFAGDNA</sequence>
<dbReference type="STRING" id="1450537.A0A395HXJ5"/>
<keyword evidence="1" id="KW-1133">Transmembrane helix</keyword>
<dbReference type="VEuPathDB" id="FungiDB:BO97DRAFT_368627"/>
<dbReference type="EMBL" id="KZ824283">
    <property type="protein sequence ID" value="RAL12527.1"/>
    <property type="molecule type" value="Genomic_DNA"/>
</dbReference>
<evidence type="ECO:0000313" key="2">
    <source>
        <dbReference type="EMBL" id="RAL12527.1"/>
    </source>
</evidence>
<feature type="transmembrane region" description="Helical" evidence="1">
    <location>
        <begin position="205"/>
        <end position="233"/>
    </location>
</feature>
<reference evidence="2 3" key="1">
    <citation type="submission" date="2018-02" db="EMBL/GenBank/DDBJ databases">
        <title>The genomes of Aspergillus section Nigri reveals drivers in fungal speciation.</title>
        <authorList>
            <consortium name="DOE Joint Genome Institute"/>
            <person name="Vesth T.C."/>
            <person name="Nybo J."/>
            <person name="Theobald S."/>
            <person name="Brandl J."/>
            <person name="Frisvad J.C."/>
            <person name="Nielsen K.F."/>
            <person name="Lyhne E.K."/>
            <person name="Kogle M.E."/>
            <person name="Kuo A."/>
            <person name="Riley R."/>
            <person name="Clum A."/>
            <person name="Nolan M."/>
            <person name="Lipzen A."/>
            <person name="Salamov A."/>
            <person name="Henrissat B."/>
            <person name="Wiebenga A."/>
            <person name="De vries R.P."/>
            <person name="Grigoriev I.V."/>
            <person name="Mortensen U.H."/>
            <person name="Andersen M.R."/>
            <person name="Baker S.E."/>
        </authorList>
    </citation>
    <scope>NUCLEOTIDE SEQUENCE [LARGE SCALE GENOMIC DNA]</scope>
    <source>
        <strain evidence="2 3">CBS 101889</strain>
    </source>
</reference>
<feature type="transmembrane region" description="Helical" evidence="1">
    <location>
        <begin position="31"/>
        <end position="53"/>
    </location>
</feature>
<dbReference type="OrthoDB" id="2896006at2759"/>
<evidence type="ECO:0008006" key="4">
    <source>
        <dbReference type="Google" id="ProtNLM"/>
    </source>
</evidence>
<organism evidence="2 3">
    <name type="scientific">Aspergillus homomorphus (strain CBS 101889)</name>
    <dbReference type="NCBI Taxonomy" id="1450537"/>
    <lineage>
        <taxon>Eukaryota</taxon>
        <taxon>Fungi</taxon>
        <taxon>Dikarya</taxon>
        <taxon>Ascomycota</taxon>
        <taxon>Pezizomycotina</taxon>
        <taxon>Eurotiomycetes</taxon>
        <taxon>Eurotiomycetidae</taxon>
        <taxon>Eurotiales</taxon>
        <taxon>Aspergillaceae</taxon>
        <taxon>Aspergillus</taxon>
        <taxon>Aspergillus subgen. Circumdati</taxon>
    </lineage>
</organism>
<feature type="transmembrane region" description="Helical" evidence="1">
    <location>
        <begin position="162"/>
        <end position="184"/>
    </location>
</feature>
<dbReference type="Proteomes" id="UP000248961">
    <property type="component" value="Unassembled WGS sequence"/>
</dbReference>